<name>A0AAV5S652_MAUHU</name>
<dbReference type="SUPFAM" id="SSF47923">
    <property type="entry name" value="Ypt/Rab-GAP domain of gyp1p"/>
    <property type="match status" value="1"/>
</dbReference>
<dbReference type="Proteomes" id="UP001377567">
    <property type="component" value="Unassembled WGS sequence"/>
</dbReference>
<reference evidence="3 4" key="1">
    <citation type="journal article" date="2023" name="Elife">
        <title>Identification of key yeast species and microbe-microbe interactions impacting larval growth of Drosophila in the wild.</title>
        <authorList>
            <person name="Mure A."/>
            <person name="Sugiura Y."/>
            <person name="Maeda R."/>
            <person name="Honda K."/>
            <person name="Sakurai N."/>
            <person name="Takahashi Y."/>
            <person name="Watada M."/>
            <person name="Katoh T."/>
            <person name="Gotoh A."/>
            <person name="Gotoh Y."/>
            <person name="Taniguchi I."/>
            <person name="Nakamura K."/>
            <person name="Hayashi T."/>
            <person name="Katayama T."/>
            <person name="Uemura T."/>
            <person name="Hattori Y."/>
        </authorList>
    </citation>
    <scope>NUCLEOTIDE SEQUENCE [LARGE SCALE GENOMIC DNA]</scope>
    <source>
        <strain evidence="3 4">KH-74</strain>
    </source>
</reference>
<protein>
    <submittedName>
        <fullName evidence="3">Oca5 protein</fullName>
    </submittedName>
</protein>
<dbReference type="Gene3D" id="1.10.472.80">
    <property type="entry name" value="Ypt/Rab-GAP domain of gyp1p, domain 3"/>
    <property type="match status" value="1"/>
</dbReference>
<evidence type="ECO:0000313" key="3">
    <source>
        <dbReference type="EMBL" id="GMM58496.1"/>
    </source>
</evidence>
<keyword evidence="4" id="KW-1185">Reference proteome</keyword>
<comment type="caution">
    <text evidence="3">The sequence shown here is derived from an EMBL/GenBank/DDBJ whole genome shotgun (WGS) entry which is preliminary data.</text>
</comment>
<feature type="region of interest" description="Disordered" evidence="1">
    <location>
        <begin position="97"/>
        <end position="157"/>
    </location>
</feature>
<dbReference type="AlphaFoldDB" id="A0AAV5S652"/>
<dbReference type="InterPro" id="IPR035969">
    <property type="entry name" value="Rab-GAP_TBC_sf"/>
</dbReference>
<feature type="compositionally biased region" description="Polar residues" evidence="1">
    <location>
        <begin position="294"/>
        <end position="314"/>
    </location>
</feature>
<dbReference type="SMART" id="SM00164">
    <property type="entry name" value="TBC"/>
    <property type="match status" value="1"/>
</dbReference>
<feature type="region of interest" description="Disordered" evidence="1">
    <location>
        <begin position="704"/>
        <end position="748"/>
    </location>
</feature>
<sequence length="817" mass="91579">MHERKHTLSTSHMLKTLKQQQYNRNLIDYVIELLRINDHDTLAYIARTAGIPPQLRHAVWPVLLKYHPMCIAPNILSNVVSWDPATSSYHMIMEPEMAKAQQRERELQSRHGRSGRRTSSSAGNGKNTSGTDKDGVSPPGSAGAAEGTSPEESDINDEDEELERMIVHDLQKYFKLRTKMKNSPVVAASNASSTVNVNCADDAASTKSSNSYTGDILTTENELEIIEVLKKAILKFTKKWAKVYTYESGLAWIALGLAEWCPPIQAKGASADDPASRKYDGPVLLCGKKHSHATSHPMTTVPSTSGPIDLTSPNEHGKTTDGPTKNGSSVPLSRQSTQDMQGATPSPNLVQSSSLAYLYQEYPLPKTLQDKIPNLDIFSFEDLYERILLVILHGPDCEIATKNINRDFPSKSAYLTNYFPVLTGGDLSFQFQLFFKVFSSILPELYQPLNDESSLQPNSIRSSWLYWWMKCAGARSLQRQDRGRIWDILLGWRPKPNMDNINFFLNYNQSKIFSQLYRSPPPGLREDFLRTRSIDISFVKKLTKDDPFWFPDLDNIALGSKDFPYDYNVFKELLLRNKYEQVGEEDGKDINGGSRSNTTESLASSLAKSLSPYSLDTGKSGSPVAASIADERNTLEQFSYSQVHPHIQVIFIYIAVLQYNEFKLLEFEETEILEFLNNLPMFSKSEDSNFRNLYTTSENGIESNHTHIITSRRKSTMNRGDDSNSRKLSSTIPPNHSAGLSTRSSSSSLSAISDTSTTNIASSIVYNSTANQAPHMMIEVGNDAKSSNSFNDLLAIAGDIWRKWLWKELEESITNDI</sequence>
<accession>A0AAV5S652</accession>
<dbReference type="InterPro" id="IPR000195">
    <property type="entry name" value="Rab-GAP-TBC_dom"/>
</dbReference>
<feature type="region of interest" description="Disordered" evidence="1">
    <location>
        <begin position="290"/>
        <end position="348"/>
    </location>
</feature>
<organism evidence="3 4">
    <name type="scientific">Maudiozyma humilis</name>
    <name type="common">Sour dough yeast</name>
    <name type="synonym">Kazachstania humilis</name>
    <dbReference type="NCBI Taxonomy" id="51915"/>
    <lineage>
        <taxon>Eukaryota</taxon>
        <taxon>Fungi</taxon>
        <taxon>Dikarya</taxon>
        <taxon>Ascomycota</taxon>
        <taxon>Saccharomycotina</taxon>
        <taxon>Saccharomycetes</taxon>
        <taxon>Saccharomycetales</taxon>
        <taxon>Saccharomycetaceae</taxon>
        <taxon>Maudiozyma</taxon>
    </lineage>
</organism>
<feature type="domain" description="Rab-GAP TBC" evidence="2">
    <location>
        <begin position="47"/>
        <end position="516"/>
    </location>
</feature>
<gene>
    <name evidence="3" type="ORF">DAKH74_051130</name>
</gene>
<evidence type="ECO:0000313" key="4">
    <source>
        <dbReference type="Proteomes" id="UP001377567"/>
    </source>
</evidence>
<evidence type="ECO:0000256" key="1">
    <source>
        <dbReference type="SAM" id="MobiDB-lite"/>
    </source>
</evidence>
<feature type="compositionally biased region" description="Polar residues" evidence="1">
    <location>
        <begin position="321"/>
        <end position="348"/>
    </location>
</feature>
<evidence type="ECO:0000259" key="2">
    <source>
        <dbReference type="SMART" id="SM00164"/>
    </source>
</evidence>
<dbReference type="EMBL" id="BTGD01000025">
    <property type="protein sequence ID" value="GMM58496.1"/>
    <property type="molecule type" value="Genomic_DNA"/>
</dbReference>
<proteinExistence type="predicted"/>
<feature type="compositionally biased region" description="Low complexity" evidence="1">
    <location>
        <begin position="737"/>
        <end position="748"/>
    </location>
</feature>